<name>A0ABU6AAL7_9PSEU</name>
<protein>
    <submittedName>
        <fullName evidence="1">SDR family oxidoreductase</fullName>
    </submittedName>
</protein>
<dbReference type="InterPro" id="IPR002347">
    <property type="entry name" value="SDR_fam"/>
</dbReference>
<accession>A0ABU6AAL7</accession>
<dbReference type="Gene3D" id="3.40.50.720">
    <property type="entry name" value="NAD(P)-binding Rossmann-like Domain"/>
    <property type="match status" value="1"/>
</dbReference>
<reference evidence="1 2" key="1">
    <citation type="submission" date="2023-10" db="EMBL/GenBank/DDBJ databases">
        <title>Saccharopolyspora sp. nov., isolated from mangrove soil.</title>
        <authorList>
            <person name="Lu Y."/>
            <person name="Liu W."/>
        </authorList>
    </citation>
    <scope>NUCLEOTIDE SEQUENCE [LARGE SCALE GENOMIC DNA]</scope>
    <source>
        <strain evidence="1 2">S2-29</strain>
    </source>
</reference>
<dbReference type="EMBL" id="JAWLNX010000008">
    <property type="protein sequence ID" value="MEB3368618.1"/>
    <property type="molecule type" value="Genomic_DNA"/>
</dbReference>
<evidence type="ECO:0000313" key="1">
    <source>
        <dbReference type="EMBL" id="MEB3368618.1"/>
    </source>
</evidence>
<keyword evidence="2" id="KW-1185">Reference proteome</keyword>
<gene>
    <name evidence="1" type="ORF">R4I43_14515</name>
</gene>
<organism evidence="1 2">
    <name type="scientific">Saccharopolyspora mangrovi</name>
    <dbReference type="NCBI Taxonomy" id="3082379"/>
    <lineage>
        <taxon>Bacteria</taxon>
        <taxon>Bacillati</taxon>
        <taxon>Actinomycetota</taxon>
        <taxon>Actinomycetes</taxon>
        <taxon>Pseudonocardiales</taxon>
        <taxon>Pseudonocardiaceae</taxon>
        <taxon>Saccharopolyspora</taxon>
    </lineage>
</organism>
<dbReference type="SUPFAM" id="SSF51735">
    <property type="entry name" value="NAD(P)-binding Rossmann-fold domains"/>
    <property type="match status" value="1"/>
</dbReference>
<dbReference type="InterPro" id="IPR036291">
    <property type="entry name" value="NAD(P)-bd_dom_sf"/>
</dbReference>
<sequence length="58" mass="6180">MEATGRRILVREADVRDSAALTSAADEGAERFGRLDIVLANAGIFSAAPTFTMRPGRT</sequence>
<dbReference type="Pfam" id="PF00106">
    <property type="entry name" value="adh_short"/>
    <property type="match status" value="1"/>
</dbReference>
<proteinExistence type="predicted"/>
<evidence type="ECO:0000313" key="2">
    <source>
        <dbReference type="Proteomes" id="UP001327093"/>
    </source>
</evidence>
<comment type="caution">
    <text evidence="1">The sequence shown here is derived from an EMBL/GenBank/DDBJ whole genome shotgun (WGS) entry which is preliminary data.</text>
</comment>
<dbReference type="Proteomes" id="UP001327093">
    <property type="component" value="Unassembled WGS sequence"/>
</dbReference>